<comment type="subunit">
    <text evidence="7">Homodimer.</text>
</comment>
<dbReference type="CDD" id="cd00861">
    <property type="entry name" value="ProRS_anticodon_short"/>
    <property type="match status" value="1"/>
</dbReference>
<organism evidence="9 10">
    <name type="scientific">Sporosarcina quadrami</name>
    <dbReference type="NCBI Taxonomy" id="2762234"/>
    <lineage>
        <taxon>Bacteria</taxon>
        <taxon>Bacillati</taxon>
        <taxon>Bacillota</taxon>
        <taxon>Bacilli</taxon>
        <taxon>Bacillales</taxon>
        <taxon>Caryophanaceae</taxon>
        <taxon>Sporosarcina</taxon>
    </lineage>
</organism>
<reference evidence="9 10" key="1">
    <citation type="submission" date="2020-08" db="EMBL/GenBank/DDBJ databases">
        <title>A Genomic Blueprint of the Chicken Gut Microbiome.</title>
        <authorList>
            <person name="Gilroy R."/>
            <person name="Ravi A."/>
            <person name="Getino M."/>
            <person name="Pursley I."/>
            <person name="Horton D.L."/>
            <person name="Alikhan N.-F."/>
            <person name="Baker D."/>
            <person name="Gharbi K."/>
            <person name="Hall N."/>
            <person name="Watson M."/>
            <person name="Adriaenssens E.M."/>
            <person name="Foster-Nyarko E."/>
            <person name="Jarju S."/>
            <person name="Secka A."/>
            <person name="Antonio M."/>
            <person name="Oren A."/>
            <person name="Chaudhuri R."/>
            <person name="La Ragione R.M."/>
            <person name="Hildebrand F."/>
            <person name="Pallen M.J."/>
        </authorList>
    </citation>
    <scope>NUCLEOTIDE SEQUENCE [LARGE SCALE GENOMIC DNA]</scope>
    <source>
        <strain evidence="9 10">Sa2YVA2</strain>
    </source>
</reference>
<dbReference type="SUPFAM" id="SSF52954">
    <property type="entry name" value="Class II aaRS ABD-related"/>
    <property type="match status" value="1"/>
</dbReference>
<dbReference type="InterPro" id="IPR036754">
    <property type="entry name" value="YbaK/aa-tRNA-synt-asso_dom_sf"/>
</dbReference>
<dbReference type="InterPro" id="IPR004154">
    <property type="entry name" value="Anticodon-bd"/>
</dbReference>
<dbReference type="InterPro" id="IPR050062">
    <property type="entry name" value="Pro-tRNA_synthetase"/>
</dbReference>
<sequence length="566" mass="63388">MKQSRTFIPTLREIPTEADITSHQLLMRAGFVRRHMNGVYSYLPLAQKVLRKIENIIREEMEAIDAVEIFLPALQQTELLDQSGCGTSDCPDLFTLTDRQNRTIALGLDHAGVMTTLLRDEVKTYKKLPLTLYQIRTLFKDEKRPRYGLIRLKEYMMTNAYSFHANQESLDDKRNKVINAYATIFSKLGLNVKTVIADAKSIDTKQSLKFMALSEAGEVTIAYSDSSTYAAIMEMAEVKVEDSHQPETLKEMKEVETPNQHTVEEVSAFLGIDQSSVVKTLIFKANDDLVAILLRGDHKINVLKLKKALGTSEVSLATETEIAEVVSCEIGYIGPVKLPLTMKVYADHAVKSVFNGVSGANKSGYHLVNVNVERDFAVDDYMDLRFIQEGDPSPDGYGTIQFATGIDLGFVSDIGSNLSRSMNAVFIDEQGNSNPFIIGCYGLGISRLLAAVAEQYNDTNGLKWPKQLAPYDIHLVTVNVEDETQKQTSEEIYQLLTSYRYSILHDDRLERAGVKFADSDLIGLPMRLTIGKKAADGIIEVKIRSTGETLEWQREEITEKLQAYFG</sequence>
<comment type="similarity">
    <text evidence="7">Belongs to the class-II aminoacyl-tRNA synthetase family. ProS type 1 subfamily.</text>
</comment>
<dbReference type="EC" id="6.1.1.15" evidence="7"/>
<proteinExistence type="inferred from homology"/>
<evidence type="ECO:0000256" key="3">
    <source>
        <dbReference type="ARBA" id="ARBA00022741"/>
    </source>
</evidence>
<dbReference type="Pfam" id="PF03129">
    <property type="entry name" value="HGTP_anticodon"/>
    <property type="match status" value="1"/>
</dbReference>
<evidence type="ECO:0000313" key="9">
    <source>
        <dbReference type="EMBL" id="MBD7983565.1"/>
    </source>
</evidence>
<evidence type="ECO:0000256" key="6">
    <source>
        <dbReference type="ARBA" id="ARBA00023146"/>
    </source>
</evidence>
<keyword evidence="2 7" id="KW-0436">Ligase</keyword>
<keyword evidence="1 7" id="KW-0963">Cytoplasm</keyword>
<dbReference type="RefSeq" id="WP_191693248.1">
    <property type="nucleotide sequence ID" value="NZ_JACSQN010000002.1"/>
</dbReference>
<keyword evidence="5 7" id="KW-0648">Protein biosynthesis</keyword>
<dbReference type="InterPro" id="IPR023717">
    <property type="entry name" value="Pro-tRNA-Synthase_IIa_type1"/>
</dbReference>
<dbReference type="InterPro" id="IPR044140">
    <property type="entry name" value="ProRS_anticodon_short"/>
</dbReference>
<evidence type="ECO:0000259" key="8">
    <source>
        <dbReference type="PROSITE" id="PS50862"/>
    </source>
</evidence>
<dbReference type="NCBIfam" id="TIGR00409">
    <property type="entry name" value="proS_fam_II"/>
    <property type="match status" value="1"/>
</dbReference>
<dbReference type="HAMAP" id="MF_01569">
    <property type="entry name" value="Pro_tRNA_synth_type1"/>
    <property type="match status" value="1"/>
</dbReference>
<comment type="subcellular location">
    <subcellularLocation>
        <location evidence="7">Cytoplasm</location>
    </subcellularLocation>
</comment>
<dbReference type="Pfam" id="PF04073">
    <property type="entry name" value="tRNA_edit"/>
    <property type="match status" value="1"/>
</dbReference>
<dbReference type="Gene3D" id="3.30.930.10">
    <property type="entry name" value="Bira Bifunctional Protein, Domain 2"/>
    <property type="match status" value="2"/>
</dbReference>
<comment type="caution">
    <text evidence="9">The sequence shown here is derived from an EMBL/GenBank/DDBJ whole genome shotgun (WGS) entry which is preliminary data.</text>
</comment>
<protein>
    <recommendedName>
        <fullName evidence="7">Proline--tRNA ligase</fullName>
        <ecNumber evidence="7">6.1.1.15</ecNumber>
    </recommendedName>
    <alternativeName>
        <fullName evidence="7">Prolyl-tRNA synthetase</fullName>
        <shortName evidence="7">ProRS</shortName>
    </alternativeName>
</protein>
<dbReference type="PANTHER" id="PTHR42753">
    <property type="entry name" value="MITOCHONDRIAL RIBOSOME PROTEIN L39/PROLYL-TRNA LIGASE FAMILY MEMBER"/>
    <property type="match status" value="1"/>
</dbReference>
<keyword evidence="3 7" id="KW-0547">Nucleotide-binding</keyword>
<dbReference type="InterPro" id="IPR036621">
    <property type="entry name" value="Anticodon-bd_dom_sf"/>
</dbReference>
<dbReference type="InterPro" id="IPR006195">
    <property type="entry name" value="aa-tRNA-synth_II"/>
</dbReference>
<comment type="catalytic activity">
    <reaction evidence="7">
        <text>tRNA(Pro) + L-proline + ATP = L-prolyl-tRNA(Pro) + AMP + diphosphate</text>
        <dbReference type="Rhea" id="RHEA:14305"/>
        <dbReference type="Rhea" id="RHEA-COMP:9700"/>
        <dbReference type="Rhea" id="RHEA-COMP:9702"/>
        <dbReference type="ChEBI" id="CHEBI:30616"/>
        <dbReference type="ChEBI" id="CHEBI:33019"/>
        <dbReference type="ChEBI" id="CHEBI:60039"/>
        <dbReference type="ChEBI" id="CHEBI:78442"/>
        <dbReference type="ChEBI" id="CHEBI:78532"/>
        <dbReference type="ChEBI" id="CHEBI:456215"/>
        <dbReference type="EC" id="6.1.1.15"/>
    </reaction>
</comment>
<dbReference type="PANTHER" id="PTHR42753:SF2">
    <property type="entry name" value="PROLINE--TRNA LIGASE"/>
    <property type="match status" value="1"/>
</dbReference>
<dbReference type="PROSITE" id="PS50862">
    <property type="entry name" value="AA_TRNA_LIGASE_II"/>
    <property type="match status" value="1"/>
</dbReference>
<dbReference type="CDD" id="cd04334">
    <property type="entry name" value="ProRS-INS"/>
    <property type="match status" value="1"/>
</dbReference>
<accession>A0ABR8U701</accession>
<dbReference type="Pfam" id="PF00587">
    <property type="entry name" value="tRNA-synt_2b"/>
    <property type="match status" value="1"/>
</dbReference>
<dbReference type="NCBIfam" id="NF006625">
    <property type="entry name" value="PRK09194.1"/>
    <property type="match status" value="1"/>
</dbReference>
<evidence type="ECO:0000256" key="5">
    <source>
        <dbReference type="ARBA" id="ARBA00022917"/>
    </source>
</evidence>
<dbReference type="Proteomes" id="UP000626786">
    <property type="component" value="Unassembled WGS sequence"/>
</dbReference>
<name>A0ABR8U701_9BACL</name>
<dbReference type="InterPro" id="IPR002314">
    <property type="entry name" value="aa-tRNA-synt_IIb"/>
</dbReference>
<dbReference type="SUPFAM" id="SSF55826">
    <property type="entry name" value="YbaK/ProRS associated domain"/>
    <property type="match status" value="1"/>
</dbReference>
<dbReference type="SUPFAM" id="SSF55681">
    <property type="entry name" value="Class II aaRS and biotin synthetases"/>
    <property type="match status" value="1"/>
</dbReference>
<keyword evidence="6 7" id="KW-0030">Aminoacyl-tRNA synthetase</keyword>
<dbReference type="InterPro" id="IPR007214">
    <property type="entry name" value="YbaK/aa-tRNA-synth-assoc-dom"/>
</dbReference>
<dbReference type="GO" id="GO:0004827">
    <property type="term" value="F:proline-tRNA ligase activity"/>
    <property type="evidence" value="ECO:0007669"/>
    <property type="project" value="UniProtKB-EC"/>
</dbReference>
<evidence type="ECO:0000313" key="10">
    <source>
        <dbReference type="Proteomes" id="UP000626786"/>
    </source>
</evidence>
<gene>
    <name evidence="7" type="primary">proS</name>
    <name evidence="9" type="ORF">H9649_03135</name>
</gene>
<feature type="domain" description="Aminoacyl-transfer RNA synthetases class-II family profile" evidence="8">
    <location>
        <begin position="38"/>
        <end position="465"/>
    </location>
</feature>
<evidence type="ECO:0000256" key="1">
    <source>
        <dbReference type="ARBA" id="ARBA00022490"/>
    </source>
</evidence>
<evidence type="ECO:0000256" key="7">
    <source>
        <dbReference type="HAMAP-Rule" id="MF_01569"/>
    </source>
</evidence>
<dbReference type="Gene3D" id="3.40.50.800">
    <property type="entry name" value="Anticodon-binding domain"/>
    <property type="match status" value="1"/>
</dbReference>
<comment type="domain">
    <text evidence="7">Consists of three domains: the N-terminal catalytic domain, the editing domain and the C-terminal anticodon-binding domain.</text>
</comment>
<dbReference type="Gene3D" id="3.90.960.10">
    <property type="entry name" value="YbaK/aminoacyl-tRNA synthetase-associated domain"/>
    <property type="match status" value="1"/>
</dbReference>
<keyword evidence="10" id="KW-1185">Reference proteome</keyword>
<comment type="function">
    <text evidence="7">Catalyzes the attachment of proline to tRNA(Pro) in a two-step reaction: proline is first activated by ATP to form Pro-AMP and then transferred to the acceptor end of tRNA(Pro). As ProRS can inadvertently accommodate and process non-cognate amino acids such as alanine and cysteine, to avoid such errors it has two additional distinct editing activities against alanine. One activity is designated as 'pretransfer' editing and involves the tRNA(Pro)-independent hydrolysis of activated Ala-AMP. The other activity is designated 'posttransfer' editing and involves deacylation of mischarged Ala-tRNA(Pro). The misacylated Cys-tRNA(Pro) is not edited by ProRS.</text>
</comment>
<evidence type="ECO:0000256" key="2">
    <source>
        <dbReference type="ARBA" id="ARBA00022598"/>
    </source>
</evidence>
<evidence type="ECO:0000256" key="4">
    <source>
        <dbReference type="ARBA" id="ARBA00022840"/>
    </source>
</evidence>
<dbReference type="InterPro" id="IPR045864">
    <property type="entry name" value="aa-tRNA-synth_II/BPL/LPL"/>
</dbReference>
<keyword evidence="4 7" id="KW-0067">ATP-binding</keyword>
<dbReference type="EMBL" id="JACSQN010000002">
    <property type="protein sequence ID" value="MBD7983565.1"/>
    <property type="molecule type" value="Genomic_DNA"/>
</dbReference>
<dbReference type="InterPro" id="IPR004500">
    <property type="entry name" value="Pro-tRNA-synth_IIa_bac-type"/>
</dbReference>